<accession>A0A935Q1H2</accession>
<dbReference type="EMBL" id="JADJMH010000020">
    <property type="protein sequence ID" value="MBK7676527.1"/>
    <property type="molecule type" value="Genomic_DNA"/>
</dbReference>
<comment type="caution">
    <text evidence="1">The sequence shown here is derived from an EMBL/GenBank/DDBJ whole genome shotgun (WGS) entry which is preliminary data.</text>
</comment>
<name>A0A935Q1H2_9PROT</name>
<sequence length="535" mass="59816">MNAVLTKVPATTKIRNLETGFHILSRLPLAHSEQAEIEINRFLDSLLEAPPEGVVYLQLLEQTRISLCFIEEELARRYTNKPLPLADVEERSFRQVVGTWLKAARAYAHCAQLQAPSDSASDGERIALILHRCIYYTGMAIVEHYRARRELPPSLWLNLHGYYASAEEWGVATVPVPDSLDCHGRSTHCMAALVSLLLVELAEPYSLSVQQLGLVRRWAHNWSPLVSILPTVPDEPLPPFVVDLMQDCGLRAAGECLQPEQLRRLDTSRLAMQISQARKQLQERMSPAQIGLGEDCAAAQCHQLLNRLSRPWCMLRATRKFRRHVASGTSKVCSGFIGMHFHISGEEFNQPENARIYSRQEFDNLFAFRHTVDPTQMLEIRQLQLGVGLDSWEVLDQCANGFRLLRSVAGKKVEPGQLLSICPHDGKSPLLAQVVWLLQEQGGNLVAGVAALPGRPQAAAARPLLQEPGFSGLYGRAFILPAVPAIASEQTLVIPAGWYRPERVLEVYTDRLIRARLQRLVASGPEFERATFVVD</sequence>
<dbReference type="AlphaFoldDB" id="A0A935Q1H2"/>
<protein>
    <submittedName>
        <fullName evidence="1">Uncharacterized protein</fullName>
    </submittedName>
</protein>
<gene>
    <name evidence="1" type="ORF">IPJ27_18180</name>
</gene>
<organism evidence="1 2">
    <name type="scientific">Candidatus Accumulibacter proximus</name>
    <dbReference type="NCBI Taxonomy" id="2954385"/>
    <lineage>
        <taxon>Bacteria</taxon>
        <taxon>Pseudomonadati</taxon>
        <taxon>Pseudomonadota</taxon>
        <taxon>Betaproteobacteria</taxon>
        <taxon>Candidatus Accumulibacter</taxon>
    </lineage>
</organism>
<reference evidence="1 2" key="1">
    <citation type="submission" date="2020-10" db="EMBL/GenBank/DDBJ databases">
        <title>Connecting structure to function with the recovery of over 1000 high-quality activated sludge metagenome-assembled genomes encoding full-length rRNA genes using long-read sequencing.</title>
        <authorList>
            <person name="Singleton C.M."/>
            <person name="Petriglieri F."/>
            <person name="Kristensen J.M."/>
            <person name="Kirkegaard R.H."/>
            <person name="Michaelsen T.Y."/>
            <person name="Andersen M.H."/>
            <person name="Karst S.M."/>
            <person name="Dueholm M.S."/>
            <person name="Nielsen P.H."/>
            <person name="Albertsen M."/>
        </authorList>
    </citation>
    <scope>NUCLEOTIDE SEQUENCE [LARGE SCALE GENOMIC DNA]</scope>
    <source>
        <strain evidence="1">EsbW_18-Q3-R4-48_BATAC.285</strain>
    </source>
</reference>
<evidence type="ECO:0000313" key="1">
    <source>
        <dbReference type="EMBL" id="MBK7676527.1"/>
    </source>
</evidence>
<dbReference type="Proteomes" id="UP000697998">
    <property type="component" value="Unassembled WGS sequence"/>
</dbReference>
<evidence type="ECO:0000313" key="2">
    <source>
        <dbReference type="Proteomes" id="UP000697998"/>
    </source>
</evidence>
<proteinExistence type="predicted"/>